<sequence length="986" mass="107881">MRLSMWFRTSVLLRLLVLFSLVVAYTIVRLSSDNQLQPTRALAASGMTQQVGQAEEKVKAIKHNETSTRAGEQSSSDVQRLDARNEQATTSSDSSKTRKARSLRGMQEAQSESWSGYRFKYTGLARKSKPKLVKGKQNPSVTSKKGRANGGSKTSVVAAGEKTDSSKEKEGVESMKTPEKEMSTSTTKNSPGTGIEVQMKNPMALDLNITAKTVNVAEAADSITPITAKTATSTPYIPNNSQTLSNVPENYSTTMKTVNTTDSIGVIENRINISNADNTSTSAAEPQTIGATRTAQPTQSTSRKPDNSQTQRQNVRPSVQPDPEAKPTPLSMKGKTLEEFNRQRYNAQTEEGMLEAYDAALYHIEDRNHKPEHTCKEPQPYVTYVSHPTKTYMVMIPNCVLLHQCHEFSGCCAYPYFVCGPSKKEIVHLAFLTDTMQHLKKNASPREALFLSFENHTQCSCQSKHQPARCLKDCPIPFEPRISGFSCLCDCLGLKGMARKYCERIEDGVSPMHNKGLECIKKGNCYEPKCTVGSFNVTTGFCPLSDFYALPAEAFKSNPLGQRQYRVHLKNLDHNPPPGIFKPNTTVAPAMNSSETISTNQTKPAASINLTVENETLSPKLDKEIAGEMNVSKEQQTNVNSNSSVEKFTAAKDEKENDTSKGHSKTTDSEKIDIEEKFASFRGNLSSEFSYNVEGNKTDRSRDEDTLYNGTSTEDPGGSVRCHTPISSKTVGNDTSYSDSPIENGTLDNDTFTEINCGRINGSLDNNTVSGHQANTSAENTILDESVSLQNSTNKGVLSPMKIGSDIHSFQENGTLTENISTENPSKPGHSEISTGSPTYTGQKNDILNQTVFPDIPATDRDNSSTSMGNRTDSGRENGTSVESATTEISTDKTLPDPAIPPKNRPSEKPIEGVNSAMNHEVVTPESVSKPSQEEPSLDAKTRPNEIVGITEGPPQYIDEDTIDEFYDYLAKLGSNAESDYDYEGS</sequence>
<evidence type="ECO:0000256" key="2">
    <source>
        <dbReference type="SAM" id="SignalP"/>
    </source>
</evidence>
<feature type="region of interest" description="Disordered" evidence="1">
    <location>
        <begin position="277"/>
        <end position="337"/>
    </location>
</feature>
<evidence type="ECO:0000313" key="5">
    <source>
        <dbReference type="Proteomes" id="UP000735302"/>
    </source>
</evidence>
<feature type="compositionally biased region" description="Basic and acidic residues" evidence="1">
    <location>
        <begin position="161"/>
        <end position="182"/>
    </location>
</feature>
<dbReference type="InterPro" id="IPR029034">
    <property type="entry name" value="Cystine-knot_cytokine"/>
</dbReference>
<feature type="compositionally biased region" description="Polar residues" evidence="1">
    <location>
        <begin position="183"/>
        <end position="192"/>
    </location>
</feature>
<dbReference type="AlphaFoldDB" id="A0AAV3Y4T9"/>
<feature type="region of interest" description="Disordered" evidence="1">
    <location>
        <begin position="691"/>
        <end position="745"/>
    </location>
</feature>
<feature type="chain" id="PRO_5043730240" evidence="2">
    <location>
        <begin position="25"/>
        <end position="986"/>
    </location>
</feature>
<protein>
    <submittedName>
        <fullName evidence="4">Vascular endothelial growth factor a</fullName>
    </submittedName>
</protein>
<feature type="domain" description="Platelet-derived growth factor (PDGF) family profile" evidence="3">
    <location>
        <begin position="386"/>
        <end position="466"/>
    </location>
</feature>
<dbReference type="Proteomes" id="UP000735302">
    <property type="component" value="Unassembled WGS sequence"/>
</dbReference>
<dbReference type="SUPFAM" id="SSF57501">
    <property type="entry name" value="Cystine-knot cytokines"/>
    <property type="match status" value="1"/>
</dbReference>
<evidence type="ECO:0000313" key="4">
    <source>
        <dbReference type="EMBL" id="GFN77746.1"/>
    </source>
</evidence>
<feature type="compositionally biased region" description="Polar residues" evidence="1">
    <location>
        <begin position="67"/>
        <end position="78"/>
    </location>
</feature>
<dbReference type="PROSITE" id="PS50278">
    <property type="entry name" value="PDGF_2"/>
    <property type="match status" value="1"/>
</dbReference>
<keyword evidence="5" id="KW-1185">Reference proteome</keyword>
<feature type="compositionally biased region" description="Polar residues" evidence="1">
    <location>
        <begin position="926"/>
        <end position="935"/>
    </location>
</feature>
<feature type="compositionally biased region" description="Polar residues" evidence="1">
    <location>
        <begin position="725"/>
        <end position="745"/>
    </location>
</feature>
<comment type="caution">
    <text evidence="4">The sequence shown here is derived from an EMBL/GenBank/DDBJ whole genome shotgun (WGS) entry which is preliminary data.</text>
</comment>
<dbReference type="InterPro" id="IPR000072">
    <property type="entry name" value="PDGF/VEGF_dom"/>
</dbReference>
<dbReference type="GO" id="GO:0016020">
    <property type="term" value="C:membrane"/>
    <property type="evidence" value="ECO:0007669"/>
    <property type="project" value="InterPro"/>
</dbReference>
<dbReference type="Pfam" id="PF00341">
    <property type="entry name" value="PDGF"/>
    <property type="match status" value="1"/>
</dbReference>
<feature type="compositionally biased region" description="Polar residues" evidence="1">
    <location>
        <begin position="277"/>
        <end position="317"/>
    </location>
</feature>
<dbReference type="GO" id="GO:0008083">
    <property type="term" value="F:growth factor activity"/>
    <property type="evidence" value="ECO:0007669"/>
    <property type="project" value="InterPro"/>
</dbReference>
<feature type="compositionally biased region" description="Polar residues" evidence="1">
    <location>
        <begin position="832"/>
        <end position="852"/>
    </location>
</feature>
<feature type="region of interest" description="Disordered" evidence="1">
    <location>
        <begin position="818"/>
        <end position="959"/>
    </location>
</feature>
<feature type="region of interest" description="Disordered" evidence="1">
    <location>
        <begin position="63"/>
        <end position="109"/>
    </location>
</feature>
<feature type="signal peptide" evidence="2">
    <location>
        <begin position="1"/>
        <end position="24"/>
    </location>
</feature>
<reference evidence="4 5" key="1">
    <citation type="journal article" date="2021" name="Elife">
        <title>Chloroplast acquisition without the gene transfer in kleptoplastic sea slugs, Plakobranchus ocellatus.</title>
        <authorList>
            <person name="Maeda T."/>
            <person name="Takahashi S."/>
            <person name="Yoshida T."/>
            <person name="Shimamura S."/>
            <person name="Takaki Y."/>
            <person name="Nagai Y."/>
            <person name="Toyoda A."/>
            <person name="Suzuki Y."/>
            <person name="Arimoto A."/>
            <person name="Ishii H."/>
            <person name="Satoh N."/>
            <person name="Nishiyama T."/>
            <person name="Hasebe M."/>
            <person name="Maruyama T."/>
            <person name="Minagawa J."/>
            <person name="Obokata J."/>
            <person name="Shigenobu S."/>
        </authorList>
    </citation>
    <scope>NUCLEOTIDE SEQUENCE [LARGE SCALE GENOMIC DNA]</scope>
</reference>
<proteinExistence type="predicted"/>
<feature type="compositionally biased region" description="Polar residues" evidence="1">
    <location>
        <begin position="632"/>
        <end position="646"/>
    </location>
</feature>
<keyword evidence="2" id="KW-0732">Signal</keyword>
<accession>A0AAV3Y4T9</accession>
<feature type="compositionally biased region" description="Basic and acidic residues" evidence="1">
    <location>
        <begin position="649"/>
        <end position="671"/>
    </location>
</feature>
<name>A0AAV3Y4T9_9GAST</name>
<feature type="region of interest" description="Disordered" evidence="1">
    <location>
        <begin position="630"/>
        <end position="671"/>
    </location>
</feature>
<evidence type="ECO:0000259" key="3">
    <source>
        <dbReference type="PROSITE" id="PS50278"/>
    </source>
</evidence>
<feature type="region of interest" description="Disordered" evidence="1">
    <location>
        <begin position="128"/>
        <end position="195"/>
    </location>
</feature>
<dbReference type="Gene3D" id="2.10.90.10">
    <property type="entry name" value="Cystine-knot cytokines"/>
    <property type="match status" value="1"/>
</dbReference>
<dbReference type="EMBL" id="BLXT01000501">
    <property type="protein sequence ID" value="GFN77746.1"/>
    <property type="molecule type" value="Genomic_DNA"/>
</dbReference>
<dbReference type="PANTHER" id="PTHR21719">
    <property type="entry name" value="FI06402P-RELATED"/>
    <property type="match status" value="1"/>
</dbReference>
<gene>
    <name evidence="4" type="ORF">PoB_000425200</name>
</gene>
<feature type="compositionally biased region" description="Polar residues" evidence="1">
    <location>
        <begin position="864"/>
        <end position="889"/>
    </location>
</feature>
<evidence type="ECO:0000256" key="1">
    <source>
        <dbReference type="SAM" id="MobiDB-lite"/>
    </source>
</evidence>
<organism evidence="4 5">
    <name type="scientific">Plakobranchus ocellatus</name>
    <dbReference type="NCBI Taxonomy" id="259542"/>
    <lineage>
        <taxon>Eukaryota</taxon>
        <taxon>Metazoa</taxon>
        <taxon>Spiralia</taxon>
        <taxon>Lophotrochozoa</taxon>
        <taxon>Mollusca</taxon>
        <taxon>Gastropoda</taxon>
        <taxon>Heterobranchia</taxon>
        <taxon>Euthyneura</taxon>
        <taxon>Panpulmonata</taxon>
        <taxon>Sacoglossa</taxon>
        <taxon>Placobranchoidea</taxon>
        <taxon>Plakobranchidae</taxon>
        <taxon>Plakobranchus</taxon>
    </lineage>
</organism>
<feature type="compositionally biased region" description="Basic and acidic residues" evidence="1">
    <location>
        <begin position="696"/>
        <end position="705"/>
    </location>
</feature>
<dbReference type="PANTHER" id="PTHR21719:SF1">
    <property type="entry name" value="FI06402P-RELATED"/>
    <property type="match status" value="1"/>
</dbReference>